<name>A0A1W2H7U8_9BACT</name>
<dbReference type="InterPro" id="IPR049712">
    <property type="entry name" value="Poly_export"/>
</dbReference>
<evidence type="ECO:0000313" key="6">
    <source>
        <dbReference type="Proteomes" id="UP000192333"/>
    </source>
</evidence>
<dbReference type="OrthoDB" id="9808948at2"/>
<evidence type="ECO:0000259" key="3">
    <source>
        <dbReference type="Pfam" id="PF02563"/>
    </source>
</evidence>
<feature type="domain" description="Soluble ligand binding" evidence="4">
    <location>
        <begin position="245"/>
        <end position="291"/>
    </location>
</feature>
<accession>A0A1W2H7U8</accession>
<sequence>MTTNFREAFQFIKLSLTLLLFVVAVGIVNGQSLSDIQNVKVDNLTDAQIEQLIKRAETSGMSEQQLEAMARERGMPATEVAKLRIRINQIRNKGAIQSDSTSPQTSQSRQWIQEDDFGIEKIEEEEPLTEEEEKIFGYSLFRNSELTFSPNLNIPTPKNYILGSGDQLLVDIYGASQFTYDLNINSEGMVFIPNVGPINLAGLSVEAATSRLTNTLGNIYSGLRGSSPNTFMQLRVGNIRSIQISMVGEVFAPGNYTLSSFASVFNALYAAGGIKQNGSFRNIRVYRNSKMVSEMDIYDFLVNGNQSANIRLEDNDVVLIPPVEKRVEISGPVRRPGLFEMKNDENLEDLIRFAGGFGSLAYPGVATVFRTTEKEFKVENIDRQNFGSFSPKEGDKFIFGELLDRYENRVQVSGALMRPGTFALEPGMGVKDLVNKAEGLRDDAFMNRAALFRTRSNFSLEIVTVNIGAILNGEEEDIVLQREDVLNIPSIYDLREEFYVIISGEVNKPGAFAFGENMKVADLVLRAGGFKESATSAQIEIARRVKDDVSGKLAEIFHIDIDRNLKITGDNADMVLTPFDHVIVRRSPGFQRERLVRVEGEVFFPGEYTIAHANERISDLLKRSGGLNKFAYPKGATLIRRNEYYSSPSDNQIKSTNLTEVKQNLQRIKRDTTEAEKILLSRIDQKITERGGDLSNQQGGLLIDDFRRETIENLVNEEGEEVVKIKTQDMIGINLSAIMENPGGPNDLIIQEGDVLSIPKQLQTVRMRGEVLFPTTSRYRENAGFKSYISRAGGFTDKSRKKRSYVVYANGDVKRTSNILFFKIYPSLEPGSEIIVPAKPDRDPMSIQGWLAIATSLATLGLLLNNIVQ</sequence>
<dbReference type="AlphaFoldDB" id="A0A1W2H7U8"/>
<dbReference type="Pfam" id="PF02563">
    <property type="entry name" value="Poly_export"/>
    <property type="match status" value="1"/>
</dbReference>
<dbReference type="Proteomes" id="UP000192333">
    <property type="component" value="Chromosome I"/>
</dbReference>
<dbReference type="PANTHER" id="PTHR33619:SF3">
    <property type="entry name" value="POLYSACCHARIDE EXPORT PROTEIN GFCE-RELATED"/>
    <property type="match status" value="1"/>
</dbReference>
<dbReference type="RefSeq" id="WP_157370180.1">
    <property type="nucleotide sequence ID" value="NZ_LT838813.1"/>
</dbReference>
<gene>
    <name evidence="5" type="ORF">SAMN00777080_3240</name>
</gene>
<keyword evidence="2" id="KW-1133">Transmembrane helix</keyword>
<dbReference type="InterPro" id="IPR019554">
    <property type="entry name" value="Soluble_ligand-bd"/>
</dbReference>
<keyword evidence="2" id="KW-0472">Membrane</keyword>
<protein>
    <submittedName>
        <fullName evidence="5">Protein involved in polysaccharide export, contains SLBB domain of the beta-grasp fold</fullName>
    </submittedName>
</protein>
<feature type="domain" description="Polysaccharide export protein N-terminal" evidence="3">
    <location>
        <begin position="155"/>
        <end position="220"/>
    </location>
</feature>
<dbReference type="Pfam" id="PF10531">
    <property type="entry name" value="SLBB"/>
    <property type="match status" value="5"/>
</dbReference>
<dbReference type="InterPro" id="IPR003715">
    <property type="entry name" value="Poly_export_N"/>
</dbReference>
<proteinExistence type="predicted"/>
<evidence type="ECO:0000259" key="4">
    <source>
        <dbReference type="Pfam" id="PF10531"/>
    </source>
</evidence>
<evidence type="ECO:0000256" key="1">
    <source>
        <dbReference type="ARBA" id="ARBA00022729"/>
    </source>
</evidence>
<keyword evidence="6" id="KW-1185">Reference proteome</keyword>
<feature type="transmembrane region" description="Helical" evidence="2">
    <location>
        <begin position="849"/>
        <end position="868"/>
    </location>
</feature>
<dbReference type="STRING" id="758820.SAMN00777080_3240"/>
<keyword evidence="2" id="KW-0812">Transmembrane</keyword>
<feature type="domain" description="Soluble ligand binding" evidence="4">
    <location>
        <begin position="409"/>
        <end position="453"/>
    </location>
</feature>
<feature type="domain" description="Soluble ligand binding" evidence="4">
    <location>
        <begin position="596"/>
        <end position="641"/>
    </location>
</feature>
<dbReference type="Gene3D" id="3.10.560.10">
    <property type="entry name" value="Outer membrane lipoprotein wza domain like"/>
    <property type="match status" value="6"/>
</dbReference>
<evidence type="ECO:0000313" key="5">
    <source>
        <dbReference type="EMBL" id="SMD44616.1"/>
    </source>
</evidence>
<feature type="domain" description="Soluble ligand binding" evidence="4">
    <location>
        <begin position="327"/>
        <end position="364"/>
    </location>
</feature>
<dbReference type="GO" id="GO:0015159">
    <property type="term" value="F:polysaccharide transmembrane transporter activity"/>
    <property type="evidence" value="ECO:0007669"/>
    <property type="project" value="InterPro"/>
</dbReference>
<reference evidence="6" key="1">
    <citation type="submission" date="2017-04" db="EMBL/GenBank/DDBJ databases">
        <authorList>
            <person name="Varghese N."/>
            <person name="Submissions S."/>
        </authorList>
    </citation>
    <scope>NUCLEOTIDE SEQUENCE [LARGE SCALE GENOMIC DNA]</scope>
    <source>
        <strain evidence="6">DSM 16537</strain>
    </source>
</reference>
<evidence type="ECO:0000256" key="2">
    <source>
        <dbReference type="SAM" id="Phobius"/>
    </source>
</evidence>
<dbReference type="PANTHER" id="PTHR33619">
    <property type="entry name" value="POLYSACCHARIDE EXPORT PROTEIN GFCE-RELATED"/>
    <property type="match status" value="1"/>
</dbReference>
<dbReference type="EMBL" id="LT838813">
    <property type="protein sequence ID" value="SMD44616.1"/>
    <property type="molecule type" value="Genomic_DNA"/>
</dbReference>
<feature type="domain" description="Soluble ligand binding" evidence="4">
    <location>
        <begin position="500"/>
        <end position="550"/>
    </location>
</feature>
<keyword evidence="1" id="KW-0732">Signal</keyword>
<organism evidence="5 6">
    <name type="scientific">Aquiflexum balticum DSM 16537</name>
    <dbReference type="NCBI Taxonomy" id="758820"/>
    <lineage>
        <taxon>Bacteria</taxon>
        <taxon>Pseudomonadati</taxon>
        <taxon>Bacteroidota</taxon>
        <taxon>Cytophagia</taxon>
        <taxon>Cytophagales</taxon>
        <taxon>Cyclobacteriaceae</taxon>
        <taxon>Aquiflexum</taxon>
    </lineage>
</organism>